<accession>A0ABQ9XIW3</accession>
<evidence type="ECO:0008006" key="3">
    <source>
        <dbReference type="Google" id="ProtNLM"/>
    </source>
</evidence>
<proteinExistence type="predicted"/>
<protein>
    <recommendedName>
        <fullName evidence="3">Leucine-rich repeat domain-containing protein</fullName>
    </recommendedName>
</protein>
<sequence>MLNKTKTVEISSSSFKDISYLPVLSNEETEAEKPTKQINEIVSVNISSSSFKNCEAALEFSIVPALTAQSLKISSSSFKECGLVQAVPEYVAEETQHIQISASSFKNQYVDLEGRAGFLTFDSEQGMLGISSR</sequence>
<evidence type="ECO:0000313" key="1">
    <source>
        <dbReference type="EMBL" id="KAK2951404.1"/>
    </source>
</evidence>
<keyword evidence="2" id="KW-1185">Reference proteome</keyword>
<organism evidence="1 2">
    <name type="scientific">Blattamonas nauphoetae</name>
    <dbReference type="NCBI Taxonomy" id="2049346"/>
    <lineage>
        <taxon>Eukaryota</taxon>
        <taxon>Metamonada</taxon>
        <taxon>Preaxostyla</taxon>
        <taxon>Oxymonadida</taxon>
        <taxon>Blattamonas</taxon>
    </lineage>
</organism>
<name>A0ABQ9XIW3_9EUKA</name>
<gene>
    <name evidence="1" type="ORF">BLNAU_13684</name>
</gene>
<evidence type="ECO:0000313" key="2">
    <source>
        <dbReference type="Proteomes" id="UP001281761"/>
    </source>
</evidence>
<dbReference type="Proteomes" id="UP001281761">
    <property type="component" value="Unassembled WGS sequence"/>
</dbReference>
<reference evidence="1 2" key="1">
    <citation type="journal article" date="2022" name="bioRxiv">
        <title>Genomics of Preaxostyla Flagellates Illuminates Evolutionary Transitions and the Path Towards Mitochondrial Loss.</title>
        <authorList>
            <person name="Novak L.V.F."/>
            <person name="Treitli S.C."/>
            <person name="Pyrih J."/>
            <person name="Halakuc P."/>
            <person name="Pipaliya S.V."/>
            <person name="Vacek V."/>
            <person name="Brzon O."/>
            <person name="Soukal P."/>
            <person name="Eme L."/>
            <person name="Dacks J.B."/>
            <person name="Karnkowska A."/>
            <person name="Elias M."/>
            <person name="Hampl V."/>
        </authorList>
    </citation>
    <scope>NUCLEOTIDE SEQUENCE [LARGE SCALE GENOMIC DNA]</scope>
    <source>
        <strain evidence="1">NAU3</strain>
        <tissue evidence="1">Gut</tissue>
    </source>
</reference>
<dbReference type="EMBL" id="JARBJD010000119">
    <property type="protein sequence ID" value="KAK2951404.1"/>
    <property type="molecule type" value="Genomic_DNA"/>
</dbReference>
<comment type="caution">
    <text evidence="1">The sequence shown here is derived from an EMBL/GenBank/DDBJ whole genome shotgun (WGS) entry which is preliminary data.</text>
</comment>